<evidence type="ECO:0000313" key="2">
    <source>
        <dbReference type="EMBL" id="QAB17079.1"/>
    </source>
</evidence>
<keyword evidence="3" id="KW-1185">Reference proteome</keyword>
<organism evidence="2 3">
    <name type="scientific">Leucobacter muris</name>
    <dbReference type="NCBI Taxonomy" id="1935379"/>
    <lineage>
        <taxon>Bacteria</taxon>
        <taxon>Bacillati</taxon>
        <taxon>Actinomycetota</taxon>
        <taxon>Actinomycetes</taxon>
        <taxon>Micrococcales</taxon>
        <taxon>Microbacteriaceae</taxon>
        <taxon>Leucobacter</taxon>
    </lineage>
</organism>
<protein>
    <recommendedName>
        <fullName evidence="4">DUF4825 domain-containing protein</fullName>
    </recommendedName>
</protein>
<proteinExistence type="predicted"/>
<gene>
    <name evidence="2" type="ORF">Leucomu_03345</name>
</gene>
<evidence type="ECO:0000313" key="3">
    <source>
        <dbReference type="Proteomes" id="UP000285768"/>
    </source>
</evidence>
<keyword evidence="1" id="KW-0732">Signal</keyword>
<name>A0ABX5QDQ1_9MICO</name>
<feature type="chain" id="PRO_5046601449" description="DUF4825 domain-containing protein" evidence="1">
    <location>
        <begin position="22"/>
        <end position="105"/>
    </location>
</feature>
<reference evidence="2 3" key="1">
    <citation type="submission" date="2019-01" db="EMBL/GenBank/DDBJ databases">
        <title>Leucobacter muris sp. nov. isolated from the nose of a laboratory mouse.</title>
        <authorList>
            <person name="Benga L."/>
            <person name="Sproeer C."/>
            <person name="Schumann P."/>
            <person name="Verbarg S."/>
            <person name="Bunk B."/>
            <person name="Engelhardt E."/>
            <person name="Benten P.M."/>
            <person name="Sager M."/>
        </authorList>
    </citation>
    <scope>NUCLEOTIDE SEQUENCE [LARGE SCALE GENOMIC DNA]</scope>
    <source>
        <strain evidence="2 3">DSM 101948</strain>
    </source>
</reference>
<dbReference type="Proteomes" id="UP000285768">
    <property type="component" value="Chromosome"/>
</dbReference>
<dbReference type="RefSeq" id="WP_128386336.1">
    <property type="nucleotide sequence ID" value="NZ_CP035037.1"/>
</dbReference>
<evidence type="ECO:0000256" key="1">
    <source>
        <dbReference type="SAM" id="SignalP"/>
    </source>
</evidence>
<sequence length="105" mass="11550">MAAVVVLVLAALLSWNRPAGGGEPVTVGGTEYTTNMRMDERGGYVYVYVPVNSDVEEVVVEVDDEQDNREIRSFLDSLDTFTPGEHVLELSDSNLHFIVDGMAEE</sequence>
<dbReference type="EMBL" id="CP035037">
    <property type="protein sequence ID" value="QAB17079.1"/>
    <property type="molecule type" value="Genomic_DNA"/>
</dbReference>
<evidence type="ECO:0008006" key="4">
    <source>
        <dbReference type="Google" id="ProtNLM"/>
    </source>
</evidence>
<feature type="signal peptide" evidence="1">
    <location>
        <begin position="1"/>
        <end position="21"/>
    </location>
</feature>
<accession>A0ABX5QDQ1</accession>